<dbReference type="Proteomes" id="UP001595607">
    <property type="component" value="Unassembled WGS sequence"/>
</dbReference>
<dbReference type="EMBL" id="JBHRVA010000002">
    <property type="protein sequence ID" value="MFC3301323.1"/>
    <property type="molecule type" value="Genomic_DNA"/>
</dbReference>
<keyword evidence="1" id="KW-0436">Ligase</keyword>
<evidence type="ECO:0000313" key="5">
    <source>
        <dbReference type="Proteomes" id="UP001595607"/>
    </source>
</evidence>
<proteinExistence type="predicted"/>
<dbReference type="PANTHER" id="PTHR43692:SF1">
    <property type="entry name" value="UDP-N-ACETYLMURAMOYLALANINE--D-GLUTAMATE LIGASE"/>
    <property type="match status" value="1"/>
</dbReference>
<dbReference type="Gene3D" id="3.40.1190.10">
    <property type="entry name" value="Mur-like, catalytic domain"/>
    <property type="match status" value="1"/>
</dbReference>
<dbReference type="RefSeq" id="WP_189572116.1">
    <property type="nucleotide sequence ID" value="NZ_BMXU01000001.1"/>
</dbReference>
<keyword evidence="2" id="KW-0547">Nucleotide-binding</keyword>
<comment type="caution">
    <text evidence="4">The sequence shown here is derived from an EMBL/GenBank/DDBJ whole genome shotgun (WGS) entry which is preliminary data.</text>
</comment>
<reference evidence="5" key="1">
    <citation type="journal article" date="2019" name="Int. J. Syst. Evol. Microbiol.">
        <title>The Global Catalogue of Microorganisms (GCM) 10K type strain sequencing project: providing services to taxonomists for standard genome sequencing and annotation.</title>
        <authorList>
            <consortium name="The Broad Institute Genomics Platform"/>
            <consortium name="The Broad Institute Genome Sequencing Center for Infectious Disease"/>
            <person name="Wu L."/>
            <person name="Ma J."/>
        </authorList>
    </citation>
    <scope>NUCLEOTIDE SEQUENCE [LARGE SCALE GENOMIC DNA]</scope>
    <source>
        <strain evidence="5">KCTC 22245</strain>
    </source>
</reference>
<keyword evidence="5" id="KW-1185">Reference proteome</keyword>
<evidence type="ECO:0008006" key="6">
    <source>
        <dbReference type="Google" id="ProtNLM"/>
    </source>
</evidence>
<sequence length="438" mass="45966">MTETAKLPDSGPIAYLGPALEESALAALKMRGFELDVLNTDSPAQELPAGATAFVHGLGLEHPVSAALQREAVGKNLPVFTDLAFLGAVAQHLPVPDARRVLITGSAGKSTTAALLARILAQGGQDCAQVSAESGFLNAMAKRAENLIIRVRPSAVRYMEDFAAGVGVVLNLTEEQGGPVSPKTKESCVRLLTAARLGVLGADDSGAQALLMALRRQSASSAREIIPISGGSTLSDGYFAIDRVVYSVRNGRTRRIASYAESAVLLGDHFAQDAAAACAVAGHFGVTDDQIAEGLAAYRGLQGRFDCIGTEGRVVFVDDRFARCAASTKAAIDACPEVFWVGHRMGDVSKKTRAAMRGAFYVTAPDGFGPPVDNVVTFKDAEDATSAALRAAADLIRRQPGATPVILFSPGADGFDRQGELFRLKALSYLSDHGRKHG</sequence>
<organism evidence="4 5">
    <name type="scientific">Parvularcula lutaonensis</name>
    <dbReference type="NCBI Taxonomy" id="491923"/>
    <lineage>
        <taxon>Bacteria</taxon>
        <taxon>Pseudomonadati</taxon>
        <taxon>Pseudomonadota</taxon>
        <taxon>Alphaproteobacteria</taxon>
        <taxon>Parvularculales</taxon>
        <taxon>Parvularculaceae</taxon>
        <taxon>Parvularcula</taxon>
    </lineage>
</organism>
<name>A0ABV7M7C7_9PROT</name>
<evidence type="ECO:0000256" key="3">
    <source>
        <dbReference type="ARBA" id="ARBA00022840"/>
    </source>
</evidence>
<evidence type="ECO:0000256" key="2">
    <source>
        <dbReference type="ARBA" id="ARBA00022741"/>
    </source>
</evidence>
<dbReference type="SUPFAM" id="SSF53623">
    <property type="entry name" value="MurD-like peptide ligases, catalytic domain"/>
    <property type="match status" value="1"/>
</dbReference>
<dbReference type="PANTHER" id="PTHR43692">
    <property type="entry name" value="UDP-N-ACETYLMURAMOYLALANINE--D-GLUTAMATE LIGASE"/>
    <property type="match status" value="1"/>
</dbReference>
<keyword evidence="3" id="KW-0067">ATP-binding</keyword>
<dbReference type="InterPro" id="IPR005762">
    <property type="entry name" value="MurD"/>
</dbReference>
<accession>A0ABV7M7C7</accession>
<dbReference type="InterPro" id="IPR036565">
    <property type="entry name" value="Mur-like_cat_sf"/>
</dbReference>
<evidence type="ECO:0000256" key="1">
    <source>
        <dbReference type="ARBA" id="ARBA00022598"/>
    </source>
</evidence>
<gene>
    <name evidence="4" type="ORF">ACFONP_01075</name>
</gene>
<evidence type="ECO:0000313" key="4">
    <source>
        <dbReference type="EMBL" id="MFC3301323.1"/>
    </source>
</evidence>
<protein>
    <recommendedName>
        <fullName evidence="6">Mur ligase central domain-containing protein</fullName>
    </recommendedName>
</protein>